<sequence>MRFPIDTSQLAFTVTSPPMAAKDFATKKVKVTEDGQPVMVVKLLAMDGTDSTTIKFNMPGEQHHLTPGMPVRVEGLAYGMAKDGDVRWWTAAAVVPMHAAGTAASPGAGPAAGRNPHASAAAAAGSARHSTARPGEGEG</sequence>
<protein>
    <submittedName>
        <fullName evidence="2">Uncharacterized protein</fullName>
    </submittedName>
</protein>
<accession>A0A2T0LNQ9</accession>
<reference evidence="2 3" key="1">
    <citation type="submission" date="2018-03" db="EMBL/GenBank/DDBJ databases">
        <title>Genomic Encyclopedia of Type Strains, Phase III (KMG-III): the genomes of soil and plant-associated and newly described type strains.</title>
        <authorList>
            <person name="Whitman W."/>
        </authorList>
    </citation>
    <scope>NUCLEOTIDE SEQUENCE [LARGE SCALE GENOMIC DNA]</scope>
    <source>
        <strain evidence="2 3">CGMCC 4.7104</strain>
    </source>
</reference>
<dbReference type="Proteomes" id="UP000238312">
    <property type="component" value="Unassembled WGS sequence"/>
</dbReference>
<evidence type="ECO:0000313" key="2">
    <source>
        <dbReference type="EMBL" id="PRX44873.1"/>
    </source>
</evidence>
<dbReference type="EMBL" id="PVNG01000049">
    <property type="protein sequence ID" value="PRX44873.1"/>
    <property type="molecule type" value="Genomic_DNA"/>
</dbReference>
<organism evidence="2 3">
    <name type="scientific">Nonomuraea fuscirosea</name>
    <dbReference type="NCBI Taxonomy" id="1291556"/>
    <lineage>
        <taxon>Bacteria</taxon>
        <taxon>Bacillati</taxon>
        <taxon>Actinomycetota</taxon>
        <taxon>Actinomycetes</taxon>
        <taxon>Streptosporangiales</taxon>
        <taxon>Streptosporangiaceae</taxon>
        <taxon>Nonomuraea</taxon>
    </lineage>
</organism>
<dbReference type="AlphaFoldDB" id="A0A2T0LNQ9"/>
<dbReference type="RefSeq" id="WP_106253208.1">
    <property type="nucleotide sequence ID" value="NZ_PVNG01000049.1"/>
</dbReference>
<feature type="compositionally biased region" description="Low complexity" evidence="1">
    <location>
        <begin position="101"/>
        <end position="129"/>
    </location>
</feature>
<proteinExistence type="predicted"/>
<feature type="region of interest" description="Disordered" evidence="1">
    <location>
        <begin position="101"/>
        <end position="139"/>
    </location>
</feature>
<comment type="caution">
    <text evidence="2">The sequence shown here is derived from an EMBL/GenBank/DDBJ whole genome shotgun (WGS) entry which is preliminary data.</text>
</comment>
<name>A0A2T0LNQ9_9ACTN</name>
<evidence type="ECO:0000256" key="1">
    <source>
        <dbReference type="SAM" id="MobiDB-lite"/>
    </source>
</evidence>
<evidence type="ECO:0000313" key="3">
    <source>
        <dbReference type="Proteomes" id="UP000238312"/>
    </source>
</evidence>
<keyword evidence="3" id="KW-1185">Reference proteome</keyword>
<gene>
    <name evidence="2" type="ORF">B0I32_1491</name>
</gene>
<dbReference type="OrthoDB" id="3482208at2"/>